<dbReference type="Proteomes" id="UP000014009">
    <property type="component" value="Unassembled WGS sequence"/>
</dbReference>
<organism evidence="1 2">
    <name type="scientific">Bacillus cereus HuB4-4</name>
    <dbReference type="NCBI Taxonomy" id="1053211"/>
    <lineage>
        <taxon>Bacteria</taxon>
        <taxon>Bacillati</taxon>
        <taxon>Bacillota</taxon>
        <taxon>Bacilli</taxon>
        <taxon>Bacillales</taxon>
        <taxon>Bacillaceae</taxon>
        <taxon>Bacillus</taxon>
        <taxon>Bacillus cereus group</taxon>
    </lineage>
</organism>
<evidence type="ECO:0000313" key="2">
    <source>
        <dbReference type="Proteomes" id="UP000014009"/>
    </source>
</evidence>
<dbReference type="AlphaFoldDB" id="A0A9W5QMR2"/>
<proteinExistence type="predicted"/>
<dbReference type="RefSeq" id="WP_016099684.1">
    <property type="nucleotide sequence ID" value="NZ_KB976550.1"/>
</dbReference>
<comment type="caution">
    <text evidence="1">The sequence shown here is derived from an EMBL/GenBank/DDBJ whole genome shotgun (WGS) entry which is preliminary data.</text>
</comment>
<name>A0A9W5QMR2_BACCE</name>
<protein>
    <recommendedName>
        <fullName evidence="3">HK97 gp10 family phage protein</fullName>
    </recommendedName>
</protein>
<evidence type="ECO:0008006" key="3">
    <source>
        <dbReference type="Google" id="ProtNLM"/>
    </source>
</evidence>
<accession>A0A9W5QMR2</accession>
<gene>
    <name evidence="1" type="ORF">IGM_06653</name>
</gene>
<evidence type="ECO:0000313" key="1">
    <source>
        <dbReference type="EMBL" id="EOP78368.1"/>
    </source>
</evidence>
<reference evidence="1 2" key="1">
    <citation type="submission" date="2012-12" db="EMBL/GenBank/DDBJ databases">
        <title>The Genome Sequence of Bacillus cereus HuB4-4.</title>
        <authorList>
            <consortium name="The Broad Institute Genome Sequencing Platform"/>
            <consortium name="The Broad Institute Genome Sequencing Center for Infectious Disease"/>
            <person name="Feldgarden M."/>
            <person name="Van der Auwera G.A."/>
            <person name="Mahillon J."/>
            <person name="Duprez V."/>
            <person name="Timmery S."/>
            <person name="Mattelet C."/>
            <person name="Dierick K."/>
            <person name="Sun M."/>
            <person name="Yu Z."/>
            <person name="Zhu L."/>
            <person name="Hu X."/>
            <person name="Shank E.B."/>
            <person name="Swiecicka I."/>
            <person name="Hansen B.M."/>
            <person name="Andrup L."/>
            <person name="Walker B."/>
            <person name="Young S.K."/>
            <person name="Zeng Q."/>
            <person name="Gargeya S."/>
            <person name="Fitzgerald M."/>
            <person name="Haas B."/>
            <person name="Abouelleil A."/>
            <person name="Alvarado L."/>
            <person name="Arachchi H.M."/>
            <person name="Berlin A.M."/>
            <person name="Chapman S.B."/>
            <person name="Dewar J."/>
            <person name="Goldberg J."/>
            <person name="Griggs A."/>
            <person name="Gujja S."/>
            <person name="Hansen M."/>
            <person name="Howarth C."/>
            <person name="Imamovic A."/>
            <person name="Larimer J."/>
            <person name="McCowan C."/>
            <person name="Murphy C."/>
            <person name="Neiman D."/>
            <person name="Pearson M."/>
            <person name="Priest M."/>
            <person name="Roberts A."/>
            <person name="Saif S."/>
            <person name="Shea T."/>
            <person name="Sisk P."/>
            <person name="Sykes S."/>
            <person name="Wortman J."/>
            <person name="Nusbaum C."/>
            <person name="Birren B."/>
        </authorList>
    </citation>
    <scope>NUCLEOTIDE SEQUENCE [LARGE SCALE GENOMIC DNA]</scope>
    <source>
        <strain evidence="1 2">HuB4-4</strain>
    </source>
</reference>
<dbReference type="EMBL" id="AHEF01000106">
    <property type="protein sequence ID" value="EOP78368.1"/>
    <property type="molecule type" value="Genomic_DNA"/>
</dbReference>
<sequence length="136" mass="15171">MCANYNVDFSNFDSLQNNIKQLPGVAETVINRDLGKKVFPIFEKSILGLIPISDRDKPHAALYKSLSANTKENLTLTIKPKSQYAYLVFPDLGIGTSKRKSPLNFMDHGVDKKAEQAVEFLNESLIEEINKKLGGN</sequence>